<reference evidence="16 17" key="1">
    <citation type="journal article" date="2014" name="Proc. Natl. Acad. Sci. U.S.A.">
        <title>Functional type 2 photosynthetic reaction centers found in the rare bacterial phylum Gemmatimonadetes.</title>
        <authorList>
            <person name="Zeng Y."/>
            <person name="Feng F."/>
            <person name="Medova H."/>
            <person name="Dean J."/>
            <person name="Koblizek M."/>
        </authorList>
    </citation>
    <scope>NUCLEOTIDE SEQUENCE [LARGE SCALE GENOMIC DNA]</scope>
    <source>
        <strain evidence="16 17">AP64</strain>
    </source>
</reference>
<feature type="region of interest" description="Disordered" evidence="12">
    <location>
        <begin position="370"/>
        <end position="392"/>
    </location>
</feature>
<evidence type="ECO:0000259" key="15">
    <source>
        <dbReference type="Pfam" id="PF07715"/>
    </source>
</evidence>
<dbReference type="InterPro" id="IPR036942">
    <property type="entry name" value="Beta-barrel_TonB_sf"/>
</dbReference>
<dbReference type="KEGG" id="gph:GEMMAAP_11655"/>
<keyword evidence="8" id="KW-0675">Receptor</keyword>
<evidence type="ECO:0000256" key="6">
    <source>
        <dbReference type="ARBA" id="ARBA00023077"/>
    </source>
</evidence>
<dbReference type="Pfam" id="PF07715">
    <property type="entry name" value="Plug"/>
    <property type="match status" value="1"/>
</dbReference>
<comment type="similarity">
    <text evidence="10 11">Belongs to the TonB-dependent receptor family.</text>
</comment>
<dbReference type="PANTHER" id="PTHR30069">
    <property type="entry name" value="TONB-DEPENDENT OUTER MEMBRANE RECEPTOR"/>
    <property type="match status" value="1"/>
</dbReference>
<dbReference type="PROSITE" id="PS52016">
    <property type="entry name" value="TONB_DEPENDENT_REC_3"/>
    <property type="match status" value="1"/>
</dbReference>
<dbReference type="AlphaFoldDB" id="A0A143BJM7"/>
<keyword evidence="2 10" id="KW-0813">Transport</keyword>
<dbReference type="Pfam" id="PF13715">
    <property type="entry name" value="CarbopepD_reg_2"/>
    <property type="match status" value="1"/>
</dbReference>
<dbReference type="Proteomes" id="UP000076404">
    <property type="component" value="Chromosome"/>
</dbReference>
<evidence type="ECO:0000256" key="3">
    <source>
        <dbReference type="ARBA" id="ARBA00022452"/>
    </source>
</evidence>
<dbReference type="PANTHER" id="PTHR30069:SF29">
    <property type="entry name" value="HEMOGLOBIN AND HEMOGLOBIN-HAPTOGLOBIN-BINDING PROTEIN 1-RELATED"/>
    <property type="match status" value="1"/>
</dbReference>
<proteinExistence type="inferred from homology"/>
<evidence type="ECO:0000259" key="14">
    <source>
        <dbReference type="Pfam" id="PF00593"/>
    </source>
</evidence>
<dbReference type="InterPro" id="IPR000531">
    <property type="entry name" value="Beta-barrel_TonB"/>
</dbReference>
<keyword evidence="3 10" id="KW-1134">Transmembrane beta strand</keyword>
<dbReference type="InterPro" id="IPR023996">
    <property type="entry name" value="TonB-dep_OMP_SusC/RagA"/>
</dbReference>
<dbReference type="InterPro" id="IPR037066">
    <property type="entry name" value="Plug_dom_sf"/>
</dbReference>
<dbReference type="GO" id="GO:0044718">
    <property type="term" value="P:siderophore transmembrane transport"/>
    <property type="evidence" value="ECO:0007669"/>
    <property type="project" value="TreeGrafter"/>
</dbReference>
<dbReference type="InterPro" id="IPR012910">
    <property type="entry name" value="Plug_dom"/>
</dbReference>
<comment type="subcellular location">
    <subcellularLocation>
        <location evidence="1 10">Cell outer membrane</location>
        <topology evidence="1 10">Multi-pass membrane protein</topology>
    </subcellularLocation>
</comment>
<feature type="domain" description="TonB-dependent receptor plug" evidence="15">
    <location>
        <begin position="133"/>
        <end position="249"/>
    </location>
</feature>
<dbReference type="Pfam" id="PF00593">
    <property type="entry name" value="TonB_dep_Rec_b-barrel"/>
    <property type="match status" value="1"/>
</dbReference>
<dbReference type="NCBIfam" id="TIGR04056">
    <property type="entry name" value="OMP_RagA_SusC"/>
    <property type="match status" value="1"/>
</dbReference>
<evidence type="ECO:0000256" key="2">
    <source>
        <dbReference type="ARBA" id="ARBA00022448"/>
    </source>
</evidence>
<feature type="signal peptide" evidence="13">
    <location>
        <begin position="1"/>
        <end position="24"/>
    </location>
</feature>
<dbReference type="InterPro" id="IPR039426">
    <property type="entry name" value="TonB-dep_rcpt-like"/>
</dbReference>
<keyword evidence="17" id="KW-1185">Reference proteome</keyword>
<dbReference type="SUPFAM" id="SSF49464">
    <property type="entry name" value="Carboxypeptidase regulatory domain-like"/>
    <property type="match status" value="1"/>
</dbReference>
<evidence type="ECO:0000256" key="12">
    <source>
        <dbReference type="SAM" id="MobiDB-lite"/>
    </source>
</evidence>
<keyword evidence="7 10" id="KW-0472">Membrane</keyword>
<evidence type="ECO:0000256" key="10">
    <source>
        <dbReference type="PROSITE-ProRule" id="PRU01360"/>
    </source>
</evidence>
<gene>
    <name evidence="16" type="ORF">GEMMAAP_11655</name>
</gene>
<dbReference type="GO" id="GO:0015344">
    <property type="term" value="F:siderophore uptake transmembrane transporter activity"/>
    <property type="evidence" value="ECO:0007669"/>
    <property type="project" value="TreeGrafter"/>
</dbReference>
<reference evidence="16 17" key="2">
    <citation type="journal article" date="2016" name="Environ. Microbiol. Rep.">
        <title>Metagenomic evidence for the presence of phototrophic Gemmatimonadetes bacteria in diverse environments.</title>
        <authorList>
            <person name="Zeng Y."/>
            <person name="Baumbach J."/>
            <person name="Barbosa E.G."/>
            <person name="Azevedo V."/>
            <person name="Zhang C."/>
            <person name="Koblizek M."/>
        </authorList>
    </citation>
    <scope>NUCLEOTIDE SEQUENCE [LARGE SCALE GENOMIC DNA]</scope>
    <source>
        <strain evidence="16 17">AP64</strain>
    </source>
</reference>
<evidence type="ECO:0000256" key="11">
    <source>
        <dbReference type="RuleBase" id="RU003357"/>
    </source>
</evidence>
<evidence type="ECO:0000313" key="16">
    <source>
        <dbReference type="EMBL" id="AMW05277.1"/>
    </source>
</evidence>
<dbReference type="InterPro" id="IPR008969">
    <property type="entry name" value="CarboxyPept-like_regulatory"/>
</dbReference>
<evidence type="ECO:0000313" key="17">
    <source>
        <dbReference type="Proteomes" id="UP000076404"/>
    </source>
</evidence>
<evidence type="ECO:0000256" key="8">
    <source>
        <dbReference type="ARBA" id="ARBA00023170"/>
    </source>
</evidence>
<dbReference type="SUPFAM" id="SSF56935">
    <property type="entry name" value="Porins"/>
    <property type="match status" value="1"/>
</dbReference>
<dbReference type="EMBL" id="CP011454">
    <property type="protein sequence ID" value="AMW05277.1"/>
    <property type="molecule type" value="Genomic_DNA"/>
</dbReference>
<accession>A0A143BJM7</accession>
<keyword evidence="5 13" id="KW-0732">Signal</keyword>
<evidence type="ECO:0000256" key="1">
    <source>
        <dbReference type="ARBA" id="ARBA00004571"/>
    </source>
</evidence>
<feature type="domain" description="TonB-dependent receptor-like beta-barrel" evidence="14">
    <location>
        <begin position="463"/>
        <end position="871"/>
    </location>
</feature>
<evidence type="ECO:0008006" key="18">
    <source>
        <dbReference type="Google" id="ProtNLM"/>
    </source>
</evidence>
<name>A0A143BJM7_9BACT</name>
<dbReference type="STRING" id="1379270.GEMMAAP_11655"/>
<sequence>MRRLASSLLAVVAAVGLASPSVLSAQGAGGTVTGRVTDAATGQPIQQARVLVQGTQNGSLTAENGRYTLRVPTSGAIVLEISRIGYEAKRVNVTVGGAAPVTQDVALTQAAFSLSAVVTTVTGQQRKVELANATATVNVAEKIAELPVSNLSQVLQGRAAGVNVVSTGEPGVGSRIRIRGQSSISLSNEPVVIIDGVRVAANSGSAALGVGGQSPSRLDDINPEEIESIEVVKGPSAATLYGTEAAAGVINITTKRGKSGRTAWNVYSENGLTQDPRRGDYPLLYYAWGRRLSNNTNMRCDLTLVANGTCVQDSVISGNILNDPDLSPIKTGNRGQYGMQVSGGSDRVQYFVSGEIERENGIYEMPTGEQDRLKTERGVSSLPTSQVRPQGLDRNNLRMNLNAQIAPRATIQLSSGYVNSNVRRVQNNDNANGLMVQAMGGAWDPTKKDSRGVPLPGMFSFPFGDVFSRTTTQELNRFINSATARWDAAEWLNLRATVGYDYSLRDDIGINRFDQGIFQFPGRNGQVSSFRTSIAQGTVDLGGTATKQIFDWLGTKTSVGMQFIRNDFEQTGGTGENLPPGATTTTAAAIRNSSQSFDFSRTLGYYIEEQLSVRDRFFLTLAMRRDAASAFGSESRGVYYPKVGASWLVSDESFFPKFNWLQSLRLRSTYGASGQLPGPTDALRFFTPFPATLTGGVDAPSVTLSALGNSNLKPEFGAEVESGFDATMFSGRTNVVVTYYSKQTRDALVQRNIAPSVAGIQARFENIGDVKNSGFELEFTQKLIDRKNVYAELFINGSTNRNELLTLGEGVAPILTGAGSRITMRQQPGYPLYGMWGRTYTYNDANGDGILGTNEITFSDSATFQGPSFPTREFVISPTLELFERKLRVSAQIDRKWGMLKFNNTLRHQCQGGNSCRGRMDPTAPLELQAANIAATPNGIFTGMFEDGSFTRLREIAVSYQLPQGWAKSMRAQRMNLIMTGRNLAVWTPFTGLDPETTQSNSDTRGNEEFFSTPPMRQWTVRLNLNY</sequence>
<dbReference type="eggNOG" id="COG4771">
    <property type="taxonomic scope" value="Bacteria"/>
</dbReference>
<evidence type="ECO:0000256" key="4">
    <source>
        <dbReference type="ARBA" id="ARBA00022692"/>
    </source>
</evidence>
<feature type="chain" id="PRO_5007506811" description="TonB-dependent receptor plug domain-containing protein" evidence="13">
    <location>
        <begin position="25"/>
        <end position="1027"/>
    </location>
</feature>
<dbReference type="GO" id="GO:0009279">
    <property type="term" value="C:cell outer membrane"/>
    <property type="evidence" value="ECO:0007669"/>
    <property type="project" value="UniProtKB-SubCell"/>
</dbReference>
<keyword evidence="6 11" id="KW-0798">TonB box</keyword>
<dbReference type="Gene3D" id="2.40.170.20">
    <property type="entry name" value="TonB-dependent receptor, beta-barrel domain"/>
    <property type="match status" value="1"/>
</dbReference>
<protein>
    <recommendedName>
        <fullName evidence="18">TonB-dependent receptor plug domain-containing protein</fullName>
    </recommendedName>
</protein>
<dbReference type="Gene3D" id="2.60.40.1120">
    <property type="entry name" value="Carboxypeptidase-like, regulatory domain"/>
    <property type="match status" value="1"/>
</dbReference>
<evidence type="ECO:0000256" key="7">
    <source>
        <dbReference type="ARBA" id="ARBA00023136"/>
    </source>
</evidence>
<evidence type="ECO:0000256" key="9">
    <source>
        <dbReference type="ARBA" id="ARBA00023237"/>
    </source>
</evidence>
<dbReference type="Gene3D" id="2.170.130.10">
    <property type="entry name" value="TonB-dependent receptor, plug domain"/>
    <property type="match status" value="1"/>
</dbReference>
<organism evidence="16 17">
    <name type="scientific">Gemmatimonas phototrophica</name>
    <dbReference type="NCBI Taxonomy" id="1379270"/>
    <lineage>
        <taxon>Bacteria</taxon>
        <taxon>Pseudomonadati</taxon>
        <taxon>Gemmatimonadota</taxon>
        <taxon>Gemmatimonadia</taxon>
        <taxon>Gemmatimonadales</taxon>
        <taxon>Gemmatimonadaceae</taxon>
        <taxon>Gemmatimonas</taxon>
    </lineage>
</organism>
<keyword evidence="4 10" id="KW-0812">Transmembrane</keyword>
<keyword evidence="9 10" id="KW-0998">Cell outer membrane</keyword>
<evidence type="ECO:0000256" key="5">
    <source>
        <dbReference type="ARBA" id="ARBA00022729"/>
    </source>
</evidence>
<evidence type="ECO:0000256" key="13">
    <source>
        <dbReference type="SAM" id="SignalP"/>
    </source>
</evidence>